<protein>
    <submittedName>
        <fullName evidence="1">Uncharacterized protein</fullName>
    </submittedName>
</protein>
<dbReference type="AlphaFoldDB" id="A0A7S2UG89"/>
<gene>
    <name evidence="1" type="ORF">ASEP1449_LOCUS10904</name>
</gene>
<dbReference type="EMBL" id="HBHQ01016323">
    <property type="protein sequence ID" value="CAD9819072.1"/>
    <property type="molecule type" value="Transcribed_RNA"/>
</dbReference>
<accession>A0A7S2UG89</accession>
<reference evidence="1" key="1">
    <citation type="submission" date="2021-01" db="EMBL/GenBank/DDBJ databases">
        <authorList>
            <person name="Corre E."/>
            <person name="Pelletier E."/>
            <person name="Niang G."/>
            <person name="Scheremetjew M."/>
            <person name="Finn R."/>
            <person name="Kale V."/>
            <person name="Holt S."/>
            <person name="Cochrane G."/>
            <person name="Meng A."/>
            <person name="Brown T."/>
            <person name="Cohen L."/>
        </authorList>
    </citation>
    <scope>NUCLEOTIDE SEQUENCE</scope>
    <source>
        <strain evidence="1">CCMP2084</strain>
    </source>
</reference>
<proteinExistence type="predicted"/>
<organism evidence="1">
    <name type="scientific">Attheya septentrionalis</name>
    <dbReference type="NCBI Taxonomy" id="420275"/>
    <lineage>
        <taxon>Eukaryota</taxon>
        <taxon>Sar</taxon>
        <taxon>Stramenopiles</taxon>
        <taxon>Ochrophyta</taxon>
        <taxon>Bacillariophyta</taxon>
        <taxon>Coscinodiscophyceae</taxon>
        <taxon>Chaetocerotophycidae</taxon>
        <taxon>Chaetocerotales</taxon>
        <taxon>Attheyaceae</taxon>
        <taxon>Attheya</taxon>
    </lineage>
</organism>
<sequence length="328" mass="36949">MTETPILAVDRISDEGKYSEAYFKQRIEDLKKLIQLPKICPVVKETFITACQSVQDSTTSLKKSQAVLDILIKKKVDDDTLKTAKEAVDAAQTVVDGANLLAKRTARPALEVIFSAIGSKSPMVDEESLLQCVILIQSTPKGLAEFCDQNPDVNCPLVEQLLSCPTQMKRMVVNGGASCGNYGPALLILDTLDKEMASAYETVPELYRKLALATALELATQIQLFKDTNFIDPISRFWHYVHAYENKELDDAFKSLSIWELRLVVDSNAPDEQLQWGRDYLKAYRPDEVLMPDEQWRYCWAVRSDVGYRHPDADLNTYQDIISNGGEW</sequence>
<evidence type="ECO:0000313" key="1">
    <source>
        <dbReference type="EMBL" id="CAD9819072.1"/>
    </source>
</evidence>
<name>A0A7S2UG89_9STRA</name>